<dbReference type="PANTHER" id="PTHR46176:SF1">
    <property type="entry name" value="LD21662P"/>
    <property type="match status" value="1"/>
</dbReference>
<name>A0A4U5M0F4_STECR</name>
<feature type="compositionally biased region" description="Low complexity" evidence="3">
    <location>
        <begin position="122"/>
        <end position="151"/>
    </location>
</feature>
<evidence type="ECO:0000256" key="2">
    <source>
        <dbReference type="ARBA" id="ARBA00023054"/>
    </source>
</evidence>
<dbReference type="Proteomes" id="UP000298663">
    <property type="component" value="Unassembled WGS sequence"/>
</dbReference>
<dbReference type="OrthoDB" id="3689at2759"/>
<evidence type="ECO:0008006" key="6">
    <source>
        <dbReference type="Google" id="ProtNLM"/>
    </source>
</evidence>
<comment type="caution">
    <text evidence="4">The sequence shown here is derived from an EMBL/GenBank/DDBJ whole genome shotgun (WGS) entry which is preliminary data.</text>
</comment>
<feature type="region of interest" description="Disordered" evidence="3">
    <location>
        <begin position="241"/>
        <end position="314"/>
    </location>
</feature>
<keyword evidence="5" id="KW-1185">Reference proteome</keyword>
<feature type="compositionally biased region" description="Low complexity" evidence="3">
    <location>
        <begin position="282"/>
        <end position="304"/>
    </location>
</feature>
<evidence type="ECO:0000256" key="1">
    <source>
        <dbReference type="ARBA" id="ARBA00009097"/>
    </source>
</evidence>
<feature type="compositionally biased region" description="Basic and acidic residues" evidence="3">
    <location>
        <begin position="241"/>
        <end position="260"/>
    </location>
</feature>
<dbReference type="InterPro" id="IPR032017">
    <property type="entry name" value="FAM76"/>
</dbReference>
<feature type="region of interest" description="Disordered" evidence="3">
    <location>
        <begin position="112"/>
        <end position="187"/>
    </location>
</feature>
<accession>A0A4U5M0F4</accession>
<evidence type="ECO:0000256" key="3">
    <source>
        <dbReference type="SAM" id="MobiDB-lite"/>
    </source>
</evidence>
<organism evidence="4 5">
    <name type="scientific">Steinernema carpocapsae</name>
    <name type="common">Entomopathogenic nematode</name>
    <dbReference type="NCBI Taxonomy" id="34508"/>
    <lineage>
        <taxon>Eukaryota</taxon>
        <taxon>Metazoa</taxon>
        <taxon>Ecdysozoa</taxon>
        <taxon>Nematoda</taxon>
        <taxon>Chromadorea</taxon>
        <taxon>Rhabditida</taxon>
        <taxon>Tylenchina</taxon>
        <taxon>Panagrolaimomorpha</taxon>
        <taxon>Strongyloidoidea</taxon>
        <taxon>Steinernematidae</taxon>
        <taxon>Steinernema</taxon>
    </lineage>
</organism>
<gene>
    <name evidence="4" type="ORF">L596_026127</name>
</gene>
<dbReference type="EMBL" id="AZBU02000010">
    <property type="protein sequence ID" value="TKR62128.1"/>
    <property type="molecule type" value="Genomic_DNA"/>
</dbReference>
<feature type="compositionally biased region" description="Basic and acidic residues" evidence="3">
    <location>
        <begin position="271"/>
        <end position="281"/>
    </location>
</feature>
<protein>
    <recommendedName>
        <fullName evidence="6">Protein FAM76A</fullName>
    </recommendedName>
</protein>
<sequence length="314" mass="34325">MTDSPMNNSTKKCVNCRAALVDKAGKPIAGVQCTKCKANQEKYGKPGVCKYCKLQAAFVEEKCVHCCHGERKFGPPIECNKCKLKSAFVRNGMRNDKPILCRLCDMQANANRQREKNKDSKPSSSGAHRSSGSSKQPHPPSSSSKHGQSTSKSHHHSSSSSSKRPSLGGSSGQPPSKMPKAAVTHSGTDEQILLVQQLRSDIHDLEVKLERKDLDIKQRDGKIAELNTDLLLKEKEGRKKVNEMQKRLDDQSESANEKIRSLQKQLQQTQKELKEKQKDSKTTTVTTVVMAATAPPAPASKAPVDSPIALSATS</sequence>
<keyword evidence="2" id="KW-0175">Coiled coil</keyword>
<feature type="compositionally biased region" description="Low complexity" evidence="3">
    <location>
        <begin position="158"/>
        <end position="175"/>
    </location>
</feature>
<dbReference type="AlphaFoldDB" id="A0A4U5M0F4"/>
<dbReference type="GO" id="GO:0016607">
    <property type="term" value="C:nuclear speck"/>
    <property type="evidence" value="ECO:0007669"/>
    <property type="project" value="TreeGrafter"/>
</dbReference>
<comment type="similarity">
    <text evidence="1">Belongs to the FAM76 family.</text>
</comment>
<dbReference type="PANTHER" id="PTHR46176">
    <property type="entry name" value="LD21662P"/>
    <property type="match status" value="1"/>
</dbReference>
<evidence type="ECO:0000313" key="5">
    <source>
        <dbReference type="Proteomes" id="UP000298663"/>
    </source>
</evidence>
<dbReference type="STRING" id="34508.A0A4U5M0F4"/>
<evidence type="ECO:0000313" key="4">
    <source>
        <dbReference type="EMBL" id="TKR62128.1"/>
    </source>
</evidence>
<reference evidence="4 5" key="2">
    <citation type="journal article" date="2019" name="G3 (Bethesda)">
        <title>Hybrid Assembly of the Genome of the Entomopathogenic Nematode Steinernema carpocapsae Identifies the X-Chromosome.</title>
        <authorList>
            <person name="Serra L."/>
            <person name="Macchietto M."/>
            <person name="Macias-Munoz A."/>
            <person name="McGill C.J."/>
            <person name="Rodriguez I.M."/>
            <person name="Rodriguez B."/>
            <person name="Murad R."/>
            <person name="Mortazavi A."/>
        </authorList>
    </citation>
    <scope>NUCLEOTIDE SEQUENCE [LARGE SCALE GENOMIC DNA]</scope>
    <source>
        <strain evidence="4 5">ALL</strain>
    </source>
</reference>
<feature type="compositionally biased region" description="Basic and acidic residues" evidence="3">
    <location>
        <begin position="112"/>
        <end position="121"/>
    </location>
</feature>
<dbReference type="Pfam" id="PF16046">
    <property type="entry name" value="FAM76"/>
    <property type="match status" value="1"/>
</dbReference>
<reference evidence="4 5" key="1">
    <citation type="journal article" date="2015" name="Genome Biol.">
        <title>Comparative genomics of Steinernema reveals deeply conserved gene regulatory networks.</title>
        <authorList>
            <person name="Dillman A.R."/>
            <person name="Macchietto M."/>
            <person name="Porter C.F."/>
            <person name="Rogers A."/>
            <person name="Williams B."/>
            <person name="Antoshechkin I."/>
            <person name="Lee M.M."/>
            <person name="Goodwin Z."/>
            <person name="Lu X."/>
            <person name="Lewis E.E."/>
            <person name="Goodrich-Blair H."/>
            <person name="Stock S.P."/>
            <person name="Adams B.J."/>
            <person name="Sternberg P.W."/>
            <person name="Mortazavi A."/>
        </authorList>
    </citation>
    <scope>NUCLEOTIDE SEQUENCE [LARGE SCALE GENOMIC DNA]</scope>
    <source>
        <strain evidence="4 5">ALL</strain>
    </source>
</reference>
<proteinExistence type="inferred from homology"/>